<dbReference type="InterPro" id="IPR000189">
    <property type="entry name" value="Transglyc_AS"/>
</dbReference>
<gene>
    <name evidence="4" type="ORF">Q5H92_15955</name>
</gene>
<dbReference type="SUPFAM" id="SSF54106">
    <property type="entry name" value="LysM domain"/>
    <property type="match status" value="3"/>
</dbReference>
<dbReference type="PANTHER" id="PTHR33734:SF22">
    <property type="entry name" value="MEMBRANE-BOUND LYTIC MUREIN TRANSGLYCOSYLASE D"/>
    <property type="match status" value="1"/>
</dbReference>
<name>A0ABT9ADF4_9BACT</name>
<dbReference type="InterPro" id="IPR023346">
    <property type="entry name" value="Lysozyme-like_dom_sf"/>
</dbReference>
<dbReference type="InterPro" id="IPR036779">
    <property type="entry name" value="LysM_dom_sf"/>
</dbReference>
<dbReference type="Gene3D" id="3.10.350.10">
    <property type="entry name" value="LysM domain"/>
    <property type="match status" value="3"/>
</dbReference>
<dbReference type="EMBL" id="JAUQSX010000008">
    <property type="protein sequence ID" value="MDO7847861.1"/>
    <property type="molecule type" value="Genomic_DNA"/>
</dbReference>
<dbReference type="Pfam" id="PF01476">
    <property type="entry name" value="LysM"/>
    <property type="match status" value="3"/>
</dbReference>
<feature type="domain" description="LysM" evidence="3">
    <location>
        <begin position="590"/>
        <end position="633"/>
    </location>
</feature>
<dbReference type="Gene3D" id="1.10.530.10">
    <property type="match status" value="1"/>
</dbReference>
<dbReference type="Pfam" id="PF01464">
    <property type="entry name" value="SLT"/>
    <property type="match status" value="1"/>
</dbReference>
<evidence type="ECO:0000313" key="5">
    <source>
        <dbReference type="Proteomes" id="UP001167796"/>
    </source>
</evidence>
<dbReference type="CDD" id="cd16894">
    <property type="entry name" value="MltD-like"/>
    <property type="match status" value="1"/>
</dbReference>
<accession>A0ABT9ADF4</accession>
<feature type="domain" description="LysM" evidence="3">
    <location>
        <begin position="673"/>
        <end position="716"/>
    </location>
</feature>
<evidence type="ECO:0000313" key="4">
    <source>
        <dbReference type="EMBL" id="MDO7847861.1"/>
    </source>
</evidence>
<dbReference type="RefSeq" id="WP_305012544.1">
    <property type="nucleotide sequence ID" value="NZ_JAUQSX010000008.1"/>
</dbReference>
<dbReference type="InterPro" id="IPR008258">
    <property type="entry name" value="Transglycosylase_SLT_dom_1"/>
</dbReference>
<organism evidence="4 5">
    <name type="scientific">Hymenobacter mellowenesis</name>
    <dbReference type="NCBI Taxonomy" id="3063995"/>
    <lineage>
        <taxon>Bacteria</taxon>
        <taxon>Pseudomonadati</taxon>
        <taxon>Bacteroidota</taxon>
        <taxon>Cytophagia</taxon>
        <taxon>Cytophagales</taxon>
        <taxon>Hymenobacteraceae</taxon>
        <taxon>Hymenobacter</taxon>
    </lineage>
</organism>
<feature type="chain" id="PRO_5045134009" evidence="2">
    <location>
        <begin position="35"/>
        <end position="719"/>
    </location>
</feature>
<feature type="signal peptide" evidence="2">
    <location>
        <begin position="1"/>
        <end position="34"/>
    </location>
</feature>
<proteinExistence type="inferred from homology"/>
<dbReference type="InterPro" id="IPR018392">
    <property type="entry name" value="LysM"/>
</dbReference>
<dbReference type="PROSITE" id="PS00922">
    <property type="entry name" value="TRANSGLYCOSYLASE"/>
    <property type="match status" value="1"/>
</dbReference>
<evidence type="ECO:0000256" key="2">
    <source>
        <dbReference type="SAM" id="SignalP"/>
    </source>
</evidence>
<feature type="domain" description="LysM" evidence="3">
    <location>
        <begin position="415"/>
        <end position="459"/>
    </location>
</feature>
<comment type="caution">
    <text evidence="4">The sequence shown here is derived from an EMBL/GenBank/DDBJ whole genome shotgun (WGS) entry which is preliminary data.</text>
</comment>
<dbReference type="PROSITE" id="PS51782">
    <property type="entry name" value="LYSM"/>
    <property type="match status" value="3"/>
</dbReference>
<reference evidence="4" key="1">
    <citation type="submission" date="2023-07" db="EMBL/GenBank/DDBJ databases">
        <authorList>
            <person name="Kim M.K."/>
        </authorList>
    </citation>
    <scope>NUCLEOTIDE SEQUENCE</scope>
    <source>
        <strain evidence="4">M29</strain>
    </source>
</reference>
<comment type="similarity">
    <text evidence="1">Belongs to the transglycosylase Slt family.</text>
</comment>
<keyword evidence="2" id="KW-0732">Signal</keyword>
<evidence type="ECO:0000256" key="1">
    <source>
        <dbReference type="ARBA" id="ARBA00007734"/>
    </source>
</evidence>
<dbReference type="SMART" id="SM00257">
    <property type="entry name" value="LysM"/>
    <property type="match status" value="3"/>
</dbReference>
<dbReference type="PANTHER" id="PTHR33734">
    <property type="entry name" value="LYSM DOMAIN-CONTAINING GPI-ANCHORED PROTEIN 2"/>
    <property type="match status" value="1"/>
</dbReference>
<dbReference type="SUPFAM" id="SSF53955">
    <property type="entry name" value="Lysozyme-like"/>
    <property type="match status" value="1"/>
</dbReference>
<keyword evidence="5" id="KW-1185">Reference proteome</keyword>
<evidence type="ECO:0000259" key="3">
    <source>
        <dbReference type="PROSITE" id="PS51782"/>
    </source>
</evidence>
<dbReference type="Proteomes" id="UP001167796">
    <property type="component" value="Unassembled WGS sequence"/>
</dbReference>
<protein>
    <submittedName>
        <fullName evidence="4">LysM peptidoglycan-binding domain-containing protein</fullName>
    </submittedName>
</protein>
<dbReference type="CDD" id="cd00118">
    <property type="entry name" value="LysM"/>
    <property type="match status" value="3"/>
</dbReference>
<sequence>MKQGIKHAKTPRNSRRWLGLGLLGLLLPLPKAMAQEVPAPDPNGQVISTMPALLGDTVRVRLELQPDTLVAAPVPVDSARLEWLRTPPTLRDLVGDRVGCFETDAPHQFNSSVMAYVTLFTARNRSYLQRVLERENLYFPTFEKYLAKYNLPTDLKYLAVVESALIPTAKSPVGATGLWQFMGPTAGDLRLVRDEWVDERMAPEKATEAACKHLRYLYGVFHDWELVLAAYNWGAGSVQRVMRRTGKKTFWDLYPHMPAETRNYVPTFTAIMYSMKYAEAHGLRSDKLRYQYAEPMDTLGLRGRAFDLRRLSRACGYDDSLFLTRFNPELRRAALPAGYRSYVVRFPASAAEHFGDVDRNTLLDYCQPTAELPRPLAVLPPRLEGVEPWVSKQLLAATAGPRAEDESAAPRYRRVPHKVKKGETLASLAERFEVSQSQLRRWNELPKGKALKPGKQLVIFVPMPTAAPSVPKAPAEALAIAAPKSVRPVVSDEEALARKEQAAANAREVARVQELIKQEKLQETRLVAIRQRQAIQQAAADAQARAAARRLAQTQAAETRRNEAKATVVAAEPEVAIETASANEEPANSGPYTVRRGDNLTKLARAHDVSVAQLVAWNKLNSENVVMGQRLVFSAPVEAEAVAEAPRKQPKTAAKELAAAPKAALSKHDLASKVHLVQPGDTLFNISRRFGVSVQQLREVNHLTSDEVKLGQKLVVPQS</sequence>